<comment type="caution">
    <text evidence="1">The sequence shown here is derived from an EMBL/GenBank/DDBJ whole genome shotgun (WGS) entry which is preliminary data.</text>
</comment>
<dbReference type="EMBL" id="QFNN01000134">
    <property type="protein sequence ID" value="PZO87388.1"/>
    <property type="molecule type" value="Genomic_DNA"/>
</dbReference>
<evidence type="ECO:0000313" key="1">
    <source>
        <dbReference type="EMBL" id="PZO87388.1"/>
    </source>
</evidence>
<gene>
    <name evidence="1" type="ORF">DI623_14850</name>
</gene>
<proteinExistence type="predicted"/>
<dbReference type="AlphaFoldDB" id="A0A2W5C050"/>
<evidence type="ECO:0000313" key="2">
    <source>
        <dbReference type="Proteomes" id="UP000249066"/>
    </source>
</evidence>
<accession>A0A2W5C050</accession>
<reference evidence="1 2" key="1">
    <citation type="submission" date="2017-08" db="EMBL/GenBank/DDBJ databases">
        <title>Infants hospitalized years apart are colonized by the same room-sourced microbial strains.</title>
        <authorList>
            <person name="Brooks B."/>
            <person name="Olm M.R."/>
            <person name="Firek B.A."/>
            <person name="Baker R."/>
            <person name="Thomas B.C."/>
            <person name="Morowitz M.J."/>
            <person name="Banfield J.F."/>
        </authorList>
    </citation>
    <scope>NUCLEOTIDE SEQUENCE [LARGE SCALE GENOMIC DNA]</scope>
    <source>
        <strain evidence="1">S2_018_000_R2_101</strain>
    </source>
</reference>
<protein>
    <submittedName>
        <fullName evidence="1">Uncharacterized protein</fullName>
    </submittedName>
</protein>
<dbReference type="Proteomes" id="UP000249066">
    <property type="component" value="Unassembled WGS sequence"/>
</dbReference>
<name>A0A2W5C050_9SPHN</name>
<organism evidence="1 2">
    <name type="scientific">Sphingomonas sanxanigenens</name>
    <dbReference type="NCBI Taxonomy" id="397260"/>
    <lineage>
        <taxon>Bacteria</taxon>
        <taxon>Pseudomonadati</taxon>
        <taxon>Pseudomonadota</taxon>
        <taxon>Alphaproteobacteria</taxon>
        <taxon>Sphingomonadales</taxon>
        <taxon>Sphingomonadaceae</taxon>
        <taxon>Sphingomonas</taxon>
    </lineage>
</organism>
<sequence>MMDLNHYYAAHQMALMHAASASTRRISDEHRGNARRIAKMIADDRVVRRLRGGSTTTDPFLLPRKLPYAC</sequence>